<accession>A0A0P0C5E3</accession>
<keyword evidence="2" id="KW-0812">Transmembrane</keyword>
<feature type="region of interest" description="Disordered" evidence="1">
    <location>
        <begin position="109"/>
        <end position="129"/>
    </location>
</feature>
<feature type="transmembrane region" description="Helical" evidence="2">
    <location>
        <begin position="48"/>
        <end position="68"/>
    </location>
</feature>
<dbReference type="OrthoDB" id="1467785at2"/>
<dbReference type="RefSeq" id="WP_062542833.1">
    <property type="nucleotide sequence ID" value="NZ_CP012643.1"/>
</dbReference>
<keyword evidence="2" id="KW-0472">Membrane</keyword>
<evidence type="ECO:0000256" key="1">
    <source>
        <dbReference type="SAM" id="MobiDB-lite"/>
    </source>
</evidence>
<dbReference type="AlphaFoldDB" id="A0A0P0C5E3"/>
<dbReference type="PATRIC" id="fig|512763.3.peg.1119"/>
<keyword evidence="2" id="KW-1133">Transmembrane helix</keyword>
<evidence type="ECO:0000313" key="3">
    <source>
        <dbReference type="EMBL" id="ALI98462.1"/>
    </source>
</evidence>
<evidence type="ECO:0000313" key="4">
    <source>
        <dbReference type="Proteomes" id="UP000061382"/>
    </source>
</evidence>
<gene>
    <name evidence="3" type="ORF">DC20_05055</name>
</gene>
<dbReference type="Proteomes" id="UP000061382">
    <property type="component" value="Chromosome"/>
</dbReference>
<evidence type="ECO:0000256" key="2">
    <source>
        <dbReference type="SAM" id="Phobius"/>
    </source>
</evidence>
<proteinExistence type="predicted"/>
<keyword evidence="4" id="KW-1185">Reference proteome</keyword>
<dbReference type="KEGG" id="rti:DC20_05055"/>
<organism evidence="3 4">
    <name type="scientific">Rufibacter tibetensis</name>
    <dbReference type="NCBI Taxonomy" id="512763"/>
    <lineage>
        <taxon>Bacteria</taxon>
        <taxon>Pseudomonadati</taxon>
        <taxon>Bacteroidota</taxon>
        <taxon>Cytophagia</taxon>
        <taxon>Cytophagales</taxon>
        <taxon>Hymenobacteraceae</taxon>
        <taxon>Rufibacter</taxon>
    </lineage>
</organism>
<dbReference type="EMBL" id="CP012643">
    <property type="protein sequence ID" value="ALI98462.1"/>
    <property type="molecule type" value="Genomic_DNA"/>
</dbReference>
<feature type="transmembrane region" description="Helical" evidence="2">
    <location>
        <begin position="12"/>
        <end position="36"/>
    </location>
</feature>
<protein>
    <submittedName>
        <fullName evidence="3">Uncharacterized protein</fullName>
    </submittedName>
</protein>
<sequence length="182" mass="20923">MNHLFDRKTDSFFGALSYLGYVLFFAGIVVASLHWWWPGKYVDPTQTIATGALLVLLGFLFKYTYHGFQLDFQNRRVREYLSMFGLKTGKWAPLPAFKQILLTSTLRSSEDHDHDHGHPHSHDDEPAPPDMWYTIGLYSQSEEADYELRTDNAEDAHKTIQLLADRLGIPSENRTNSPASFR</sequence>
<feature type="compositionally biased region" description="Basic and acidic residues" evidence="1">
    <location>
        <begin position="109"/>
        <end position="125"/>
    </location>
</feature>
<name>A0A0P0C5E3_9BACT</name>
<reference evidence="3 4" key="1">
    <citation type="submission" date="2015-08" db="EMBL/GenBank/DDBJ databases">
        <title>Complete genome sequence of Rufibacter tibetensis strain 1351t, a radiation-resistant bacterium from tibet plateau.</title>
        <authorList>
            <person name="Dai J."/>
        </authorList>
    </citation>
    <scope>NUCLEOTIDE SEQUENCE [LARGE SCALE GENOMIC DNA]</scope>
    <source>
        <strain evidence="3 4">1351</strain>
    </source>
</reference>